<organism evidence="3 4">
    <name type="scientific">Mucilaginibacter conchicola</name>
    <dbReference type="NCBI Taxonomy" id="2303333"/>
    <lineage>
        <taxon>Bacteria</taxon>
        <taxon>Pseudomonadati</taxon>
        <taxon>Bacteroidota</taxon>
        <taxon>Sphingobacteriia</taxon>
        <taxon>Sphingobacteriales</taxon>
        <taxon>Sphingobacteriaceae</taxon>
        <taxon>Mucilaginibacter</taxon>
    </lineage>
</organism>
<dbReference type="PANTHER" id="PTHR33269">
    <property type="entry name" value="NADH-UBIQUINONE OXIDOREDUCTASE CHAIN 6"/>
    <property type="match status" value="1"/>
</dbReference>
<comment type="similarity">
    <text evidence="1 2">Belongs to the complex I subunit 6 family.</text>
</comment>
<keyword evidence="2" id="KW-0874">Quinone</keyword>
<dbReference type="RefSeq" id="WP_117393914.1">
    <property type="nucleotide sequence ID" value="NZ_QWDC01000004.1"/>
</dbReference>
<keyword evidence="2" id="KW-0472">Membrane</keyword>
<keyword evidence="2" id="KW-1003">Cell membrane</keyword>
<keyword evidence="2" id="KW-0812">Transmembrane</keyword>
<evidence type="ECO:0000256" key="1">
    <source>
        <dbReference type="ARBA" id="ARBA00005698"/>
    </source>
</evidence>
<comment type="caution">
    <text evidence="3">The sequence shown here is derived from an EMBL/GenBank/DDBJ whole genome shotgun (WGS) entry which is preliminary data.</text>
</comment>
<accession>A0A372NNI0</accession>
<keyword evidence="2" id="KW-0520">NAD</keyword>
<comment type="function">
    <text evidence="2">NDH-1 shuttles electrons from NADH, via FMN and iron-sulfur (Fe-S) centers, to quinones in the respiratory chain. Couples the redox reaction to proton translocation (for every two electrons transferred, four hydrogen ions are translocated across the cytoplasmic membrane), and thus conserves the redox energy in a proton gradient.</text>
</comment>
<dbReference type="InterPro" id="IPR001457">
    <property type="entry name" value="NADH_UbQ/plastoQ_OxRdtase_su6"/>
</dbReference>
<dbReference type="InterPro" id="IPR042106">
    <property type="entry name" value="Nuo/plastoQ_OxRdtase_6_NuoJ"/>
</dbReference>
<dbReference type="GO" id="GO:0008137">
    <property type="term" value="F:NADH dehydrogenase (ubiquinone) activity"/>
    <property type="evidence" value="ECO:0007669"/>
    <property type="project" value="UniProtKB-UniRule"/>
</dbReference>
<keyword evidence="4" id="KW-1185">Reference proteome</keyword>
<keyword evidence="2" id="KW-1133">Transmembrane helix</keyword>
<proteinExistence type="inferred from homology"/>
<comment type="caution">
    <text evidence="2">Lacks conserved residue(s) required for the propagation of feature annotation.</text>
</comment>
<feature type="transmembrane region" description="Helical" evidence="2">
    <location>
        <begin position="98"/>
        <end position="116"/>
    </location>
</feature>
<dbReference type="AlphaFoldDB" id="A0A372NNI0"/>
<sequence length="184" mass="20050">MTMVKILFCLMAFVTLGSALVVAAGRNLVRSIFMFFVTLFGLAGLYVLALADFVAVTQVVIYVGGILVLILFAFMLSGKEALDKVEEQSSKFISLKNAPALFLAGLFVVIMLNVVFKAEVDNLPWIHRAIETHNVMPVDGTGINEIGVNLMTRYLLPFEVISILLMVALIGAAHLSRREGANQS</sequence>
<dbReference type="PANTHER" id="PTHR33269:SF17">
    <property type="entry name" value="NADH-UBIQUINONE OXIDOREDUCTASE CHAIN 6"/>
    <property type="match status" value="1"/>
</dbReference>
<comment type="subcellular location">
    <subcellularLocation>
        <location evidence="2">Cell membrane</location>
        <topology evidence="2">Multi-pass membrane protein</topology>
    </subcellularLocation>
</comment>
<evidence type="ECO:0000256" key="2">
    <source>
        <dbReference type="RuleBase" id="RU004429"/>
    </source>
</evidence>
<evidence type="ECO:0000313" key="3">
    <source>
        <dbReference type="EMBL" id="RFZ90502.1"/>
    </source>
</evidence>
<dbReference type="Gene3D" id="1.20.120.1200">
    <property type="entry name" value="NADH-ubiquinone/plastoquinone oxidoreductase chain 6, subunit NuoJ"/>
    <property type="match status" value="1"/>
</dbReference>
<dbReference type="GO" id="GO:0005886">
    <property type="term" value="C:plasma membrane"/>
    <property type="evidence" value="ECO:0007669"/>
    <property type="project" value="UniProtKB-SubCell"/>
</dbReference>
<feature type="transmembrane region" description="Helical" evidence="2">
    <location>
        <begin position="33"/>
        <end position="54"/>
    </location>
</feature>
<dbReference type="EC" id="7.1.1.-" evidence="2"/>
<feature type="transmembrane region" description="Helical" evidence="2">
    <location>
        <begin position="59"/>
        <end position="78"/>
    </location>
</feature>
<dbReference type="Pfam" id="PF00499">
    <property type="entry name" value="Oxidored_q3"/>
    <property type="match status" value="1"/>
</dbReference>
<evidence type="ECO:0000313" key="4">
    <source>
        <dbReference type="Proteomes" id="UP000264217"/>
    </source>
</evidence>
<gene>
    <name evidence="3" type="ORF">D0C36_22235</name>
</gene>
<dbReference type="OrthoDB" id="981464at2"/>
<dbReference type="EMBL" id="QWDC01000004">
    <property type="protein sequence ID" value="RFZ90502.1"/>
    <property type="molecule type" value="Genomic_DNA"/>
</dbReference>
<feature type="transmembrane region" description="Helical" evidence="2">
    <location>
        <begin position="154"/>
        <end position="175"/>
    </location>
</feature>
<protein>
    <recommendedName>
        <fullName evidence="2">NADH-quinone oxidoreductase subunit J</fullName>
        <ecNumber evidence="2">7.1.1.-</ecNumber>
    </recommendedName>
</protein>
<reference evidence="3 4" key="1">
    <citation type="submission" date="2018-08" db="EMBL/GenBank/DDBJ databases">
        <title>Mucilaginibacter sp. MYSH2.</title>
        <authorList>
            <person name="Seo T."/>
        </authorList>
    </citation>
    <scope>NUCLEOTIDE SEQUENCE [LARGE SCALE GENOMIC DNA]</scope>
    <source>
        <strain evidence="3 4">MYSH2</strain>
    </source>
</reference>
<name>A0A372NNI0_9SPHI</name>
<comment type="catalytic activity">
    <reaction evidence="2">
        <text>a quinone + NADH + 5 H(+)(in) = a quinol + NAD(+) + 4 H(+)(out)</text>
        <dbReference type="Rhea" id="RHEA:57888"/>
        <dbReference type="ChEBI" id="CHEBI:15378"/>
        <dbReference type="ChEBI" id="CHEBI:24646"/>
        <dbReference type="ChEBI" id="CHEBI:57540"/>
        <dbReference type="ChEBI" id="CHEBI:57945"/>
        <dbReference type="ChEBI" id="CHEBI:132124"/>
    </reaction>
</comment>
<dbReference type="GO" id="GO:0048038">
    <property type="term" value="F:quinone binding"/>
    <property type="evidence" value="ECO:0007669"/>
    <property type="project" value="UniProtKB-UniRule"/>
</dbReference>
<dbReference type="Proteomes" id="UP000264217">
    <property type="component" value="Unassembled WGS sequence"/>
</dbReference>